<keyword evidence="4" id="KW-0067">ATP-binding</keyword>
<keyword evidence="2" id="KW-0813">Transport</keyword>
<dbReference type="GO" id="GO:0046961">
    <property type="term" value="F:proton-transporting ATPase activity, rotational mechanism"/>
    <property type="evidence" value="ECO:0007669"/>
    <property type="project" value="InterPro"/>
</dbReference>
<dbReference type="GO" id="GO:0005524">
    <property type="term" value="F:ATP binding"/>
    <property type="evidence" value="ECO:0007669"/>
    <property type="project" value="UniProtKB-KW"/>
</dbReference>
<evidence type="ECO:0000256" key="6">
    <source>
        <dbReference type="ARBA" id="ARBA00023065"/>
    </source>
</evidence>
<comment type="caution">
    <text evidence="7">The sequence shown here is derived from an EMBL/GenBank/DDBJ whole genome shotgun (WGS) entry which is preliminary data.</text>
</comment>
<keyword evidence="5" id="KW-1278">Translocase</keyword>
<dbReference type="InterPro" id="IPR022878">
    <property type="entry name" value="V-ATPase_asu"/>
</dbReference>
<dbReference type="Proteomes" id="UP001420932">
    <property type="component" value="Unassembled WGS sequence"/>
</dbReference>
<dbReference type="InterPro" id="IPR027417">
    <property type="entry name" value="P-loop_NTPase"/>
</dbReference>
<dbReference type="PANTHER" id="PTHR43607:SF1">
    <property type="entry name" value="H(+)-TRANSPORTING TWO-SECTOR ATPASE"/>
    <property type="match status" value="1"/>
</dbReference>
<dbReference type="PANTHER" id="PTHR43607">
    <property type="entry name" value="V-TYPE PROTON ATPASE CATALYTIC SUBUNIT A"/>
    <property type="match status" value="1"/>
</dbReference>
<dbReference type="GO" id="GO:0046034">
    <property type="term" value="P:ATP metabolic process"/>
    <property type="evidence" value="ECO:0007669"/>
    <property type="project" value="InterPro"/>
</dbReference>
<dbReference type="Gene3D" id="3.40.50.300">
    <property type="entry name" value="P-loop containing nucleotide triphosphate hydrolases"/>
    <property type="match status" value="1"/>
</dbReference>
<keyword evidence="6" id="KW-0406">Ion transport</keyword>
<evidence type="ECO:0000256" key="4">
    <source>
        <dbReference type="ARBA" id="ARBA00022840"/>
    </source>
</evidence>
<keyword evidence="3" id="KW-0547">Nucleotide-binding</keyword>
<accession>A0AAP0NZX3</accession>
<evidence type="ECO:0000256" key="2">
    <source>
        <dbReference type="ARBA" id="ARBA00022448"/>
    </source>
</evidence>
<reference evidence="7 8" key="1">
    <citation type="submission" date="2024-01" db="EMBL/GenBank/DDBJ databases">
        <title>Genome assemblies of Stephania.</title>
        <authorList>
            <person name="Yang L."/>
        </authorList>
    </citation>
    <scope>NUCLEOTIDE SEQUENCE [LARGE SCALE GENOMIC DNA]</scope>
    <source>
        <strain evidence="7">YNDBR</strain>
        <tissue evidence="7">Leaf</tissue>
    </source>
</reference>
<keyword evidence="8" id="KW-1185">Reference proteome</keyword>
<dbReference type="AlphaFoldDB" id="A0AAP0NZX3"/>
<dbReference type="EMBL" id="JBBNAF010000008">
    <property type="protein sequence ID" value="KAK9122381.1"/>
    <property type="molecule type" value="Genomic_DNA"/>
</dbReference>
<organism evidence="7 8">
    <name type="scientific">Stephania yunnanensis</name>
    <dbReference type="NCBI Taxonomy" id="152371"/>
    <lineage>
        <taxon>Eukaryota</taxon>
        <taxon>Viridiplantae</taxon>
        <taxon>Streptophyta</taxon>
        <taxon>Embryophyta</taxon>
        <taxon>Tracheophyta</taxon>
        <taxon>Spermatophyta</taxon>
        <taxon>Magnoliopsida</taxon>
        <taxon>Ranunculales</taxon>
        <taxon>Menispermaceae</taxon>
        <taxon>Menispermoideae</taxon>
        <taxon>Cissampelideae</taxon>
        <taxon>Stephania</taxon>
    </lineage>
</organism>
<name>A0AAP0NZX3_9MAGN</name>
<sequence length="126" mass="14364">MVVRNHMKRTTLVANTSNMPVVAREASIYTGTESSSISYEKRLHYNCGILRDMGYNVDDGRFYFSLGEALREISGRPHVSGDMFKGVPNGDIMFMKFCCSAILTIPYRNLLDLLSWVVINLLRYEL</sequence>
<comment type="similarity">
    <text evidence="1">Belongs to the ATPase alpha/beta chains family.</text>
</comment>
<proteinExistence type="inferred from homology"/>
<gene>
    <name evidence="7" type="ORF">Syun_019998</name>
</gene>
<evidence type="ECO:0000313" key="8">
    <source>
        <dbReference type="Proteomes" id="UP001420932"/>
    </source>
</evidence>
<evidence type="ECO:0008006" key="9">
    <source>
        <dbReference type="Google" id="ProtNLM"/>
    </source>
</evidence>
<evidence type="ECO:0000313" key="7">
    <source>
        <dbReference type="EMBL" id="KAK9122381.1"/>
    </source>
</evidence>
<evidence type="ECO:0000256" key="1">
    <source>
        <dbReference type="ARBA" id="ARBA00008936"/>
    </source>
</evidence>
<protein>
    <recommendedName>
        <fullName evidence="9">ATPase F1/V1/A1 complex alpha/beta subunit nucleotide-binding domain-containing protein</fullName>
    </recommendedName>
</protein>
<evidence type="ECO:0000256" key="3">
    <source>
        <dbReference type="ARBA" id="ARBA00022741"/>
    </source>
</evidence>
<evidence type="ECO:0000256" key="5">
    <source>
        <dbReference type="ARBA" id="ARBA00022967"/>
    </source>
</evidence>